<feature type="signal peptide" evidence="1">
    <location>
        <begin position="1"/>
        <end position="23"/>
    </location>
</feature>
<protein>
    <recommendedName>
        <fullName evidence="4">TraB/GumN family protein</fullName>
    </recommendedName>
</protein>
<name>A0ABR6PED5_9SPHI</name>
<keyword evidence="3" id="KW-1185">Reference proteome</keyword>
<keyword evidence="1" id="KW-0732">Signal</keyword>
<reference evidence="2 3" key="1">
    <citation type="submission" date="2020-08" db="EMBL/GenBank/DDBJ databases">
        <title>Genomic Encyclopedia of Type Strains, Phase IV (KMG-V): Genome sequencing to study the core and pangenomes of soil and plant-associated prokaryotes.</title>
        <authorList>
            <person name="Whitman W."/>
        </authorList>
    </citation>
    <scope>NUCLEOTIDE SEQUENCE [LARGE SCALE GENOMIC DNA]</scope>
    <source>
        <strain evidence="2 3">ANJLi2</strain>
    </source>
</reference>
<dbReference type="InterPro" id="IPR043749">
    <property type="entry name" value="DUF5694"/>
</dbReference>
<organism evidence="2 3">
    <name type="scientific">Mucilaginibacter lappiensis</name>
    <dbReference type="NCBI Taxonomy" id="354630"/>
    <lineage>
        <taxon>Bacteria</taxon>
        <taxon>Pseudomonadati</taxon>
        <taxon>Bacteroidota</taxon>
        <taxon>Sphingobacteriia</taxon>
        <taxon>Sphingobacteriales</taxon>
        <taxon>Sphingobacteriaceae</taxon>
        <taxon>Mucilaginibacter</taxon>
    </lineage>
</organism>
<evidence type="ECO:0000313" key="3">
    <source>
        <dbReference type="Proteomes" id="UP000541583"/>
    </source>
</evidence>
<dbReference type="Proteomes" id="UP000541583">
    <property type="component" value="Unassembled WGS sequence"/>
</dbReference>
<dbReference type="RefSeq" id="WP_084192092.1">
    <property type="nucleotide sequence ID" value="NZ_FTMG01000002.1"/>
</dbReference>
<evidence type="ECO:0000313" key="2">
    <source>
        <dbReference type="EMBL" id="MBB6108137.1"/>
    </source>
</evidence>
<comment type="caution">
    <text evidence="2">The sequence shown here is derived from an EMBL/GenBank/DDBJ whole genome shotgun (WGS) entry which is preliminary data.</text>
</comment>
<dbReference type="EMBL" id="JACHCB010000002">
    <property type="protein sequence ID" value="MBB6108137.1"/>
    <property type="molecule type" value="Genomic_DNA"/>
</dbReference>
<feature type="chain" id="PRO_5046074285" description="TraB/GumN family protein" evidence="1">
    <location>
        <begin position="24"/>
        <end position="287"/>
    </location>
</feature>
<sequence length="287" mass="33613">MKIFHTKFLILFVLAFTCLHVGAQQIKSPDDFLIGHDSLPKVFMVGMPFHFSYPNHDTYKIDKSKQVDILSPQKQKELKELLNYIAKFRPTKIAIEGSSKWNAMAKYREYKAGKSKPQPDETYQIAFWLMDKFKLDTVYTADAGNIVVDLYKSTDSTKYKPYLDSLTKDYDYAANDRYRAYYDYQTTVALKFPLLQVFKNMNSPKVLQRYYDAYLLGDFKLGDFRGADAMATKWYDRNLRILRNIQKLTTSPKDRILIIFGMAHVAILDNLFTSLPEYEYIKFNDLK</sequence>
<evidence type="ECO:0000256" key="1">
    <source>
        <dbReference type="SAM" id="SignalP"/>
    </source>
</evidence>
<evidence type="ECO:0008006" key="4">
    <source>
        <dbReference type="Google" id="ProtNLM"/>
    </source>
</evidence>
<proteinExistence type="predicted"/>
<dbReference type="Pfam" id="PF18950">
    <property type="entry name" value="DUF5694"/>
    <property type="match status" value="1"/>
</dbReference>
<accession>A0ABR6PED5</accession>
<gene>
    <name evidence="2" type="ORF">HDF23_000872</name>
</gene>